<dbReference type="EMBL" id="MNPL01026974">
    <property type="protein sequence ID" value="OQR67886.1"/>
    <property type="molecule type" value="Genomic_DNA"/>
</dbReference>
<dbReference type="OrthoDB" id="10051479at2759"/>
<keyword evidence="9" id="KW-0472">Membrane</keyword>
<evidence type="ECO:0000313" key="14">
    <source>
        <dbReference type="EMBL" id="OQR67886.1"/>
    </source>
</evidence>
<sequence length="251" mass="28526">MSPMVCNASTTLIRRVAIQITPLELAGSATPTSTLNAPSPMGRAPTTTAQSNPISSATRLSSARKETRVKFIIYFQSLIIETINQVPQYNPAGLISNMGGIVGVYLSFGFLVIYEILEICFRATYAAVDFKVLGRRVHQRAKQAQKSALTQAVHMKRQLRISGRNRTVEAQPKYFDVERREPDPPYRLTVWDYPSRIQRHHQRTEVAAIHQAPQLQVDLQNYIKMRDALERHHRRHPPRLVSHQYASVEDI</sequence>
<dbReference type="GO" id="GO:0016020">
    <property type="term" value="C:membrane"/>
    <property type="evidence" value="ECO:0007669"/>
    <property type="project" value="UniProtKB-SubCell"/>
</dbReference>
<feature type="compositionally biased region" description="Polar residues" evidence="13">
    <location>
        <begin position="45"/>
        <end position="59"/>
    </location>
</feature>
<accession>A0A1V9X3A8</accession>
<protein>
    <submittedName>
        <fullName evidence="14">Uncharacterized protein</fullName>
    </submittedName>
</protein>
<evidence type="ECO:0000256" key="2">
    <source>
        <dbReference type="ARBA" id="ARBA00007193"/>
    </source>
</evidence>
<comment type="caution">
    <text evidence="14">The sequence shown here is derived from an EMBL/GenBank/DDBJ whole genome shotgun (WGS) entry which is preliminary data.</text>
</comment>
<evidence type="ECO:0000256" key="11">
    <source>
        <dbReference type="ARBA" id="ARBA00023303"/>
    </source>
</evidence>
<evidence type="ECO:0000256" key="10">
    <source>
        <dbReference type="ARBA" id="ARBA00023201"/>
    </source>
</evidence>
<evidence type="ECO:0000256" key="9">
    <source>
        <dbReference type="ARBA" id="ARBA00023136"/>
    </source>
</evidence>
<keyword evidence="15" id="KW-1185">Reference proteome</keyword>
<proteinExistence type="inferred from homology"/>
<keyword evidence="6" id="KW-1133">Transmembrane helix</keyword>
<dbReference type="GO" id="GO:0005272">
    <property type="term" value="F:sodium channel activity"/>
    <property type="evidence" value="ECO:0007669"/>
    <property type="project" value="UniProtKB-KW"/>
</dbReference>
<evidence type="ECO:0000256" key="4">
    <source>
        <dbReference type="ARBA" id="ARBA00022461"/>
    </source>
</evidence>
<evidence type="ECO:0000313" key="15">
    <source>
        <dbReference type="Proteomes" id="UP000192247"/>
    </source>
</evidence>
<dbReference type="AlphaFoldDB" id="A0A1V9X3A8"/>
<evidence type="ECO:0000256" key="6">
    <source>
        <dbReference type="ARBA" id="ARBA00022989"/>
    </source>
</evidence>
<evidence type="ECO:0000256" key="5">
    <source>
        <dbReference type="ARBA" id="ARBA00022692"/>
    </source>
</evidence>
<keyword evidence="8 12" id="KW-0406">Ion transport</keyword>
<dbReference type="InParanoid" id="A0A1V9X3A8"/>
<comment type="similarity">
    <text evidence="2 12">Belongs to the amiloride-sensitive sodium channel (TC 1.A.6) family.</text>
</comment>
<name>A0A1V9X3A8_9ACAR</name>
<keyword evidence="4 12" id="KW-0894">Sodium channel</keyword>
<keyword evidence="11 12" id="KW-0407">Ion channel</keyword>
<evidence type="ECO:0000256" key="13">
    <source>
        <dbReference type="SAM" id="MobiDB-lite"/>
    </source>
</evidence>
<evidence type="ECO:0000256" key="3">
    <source>
        <dbReference type="ARBA" id="ARBA00022448"/>
    </source>
</evidence>
<keyword evidence="5 12" id="KW-0812">Transmembrane</keyword>
<keyword evidence="10 12" id="KW-0739">Sodium transport</keyword>
<comment type="subcellular location">
    <subcellularLocation>
        <location evidence="1">Membrane</location>
        <topology evidence="1">Multi-pass membrane protein</topology>
    </subcellularLocation>
</comment>
<dbReference type="Gene3D" id="1.10.287.770">
    <property type="entry name" value="YojJ-like"/>
    <property type="match status" value="1"/>
</dbReference>
<evidence type="ECO:0000256" key="1">
    <source>
        <dbReference type="ARBA" id="ARBA00004141"/>
    </source>
</evidence>
<keyword evidence="3 12" id="KW-0813">Transport</keyword>
<feature type="region of interest" description="Disordered" evidence="13">
    <location>
        <begin position="29"/>
        <end position="59"/>
    </location>
</feature>
<evidence type="ECO:0000256" key="8">
    <source>
        <dbReference type="ARBA" id="ARBA00023065"/>
    </source>
</evidence>
<keyword evidence="7" id="KW-0915">Sodium</keyword>
<reference evidence="14 15" key="1">
    <citation type="journal article" date="2017" name="Gigascience">
        <title>Draft genome of the honey bee ectoparasitic mite, Tropilaelaps mercedesae, is shaped by the parasitic life history.</title>
        <authorList>
            <person name="Dong X."/>
            <person name="Armstrong S.D."/>
            <person name="Xia D."/>
            <person name="Makepeace B.L."/>
            <person name="Darby A.C."/>
            <person name="Kadowaki T."/>
        </authorList>
    </citation>
    <scope>NUCLEOTIDE SEQUENCE [LARGE SCALE GENOMIC DNA]</scope>
    <source>
        <strain evidence="14">Wuxi-XJTLU</strain>
    </source>
</reference>
<organism evidence="14 15">
    <name type="scientific">Tropilaelaps mercedesae</name>
    <dbReference type="NCBI Taxonomy" id="418985"/>
    <lineage>
        <taxon>Eukaryota</taxon>
        <taxon>Metazoa</taxon>
        <taxon>Ecdysozoa</taxon>
        <taxon>Arthropoda</taxon>
        <taxon>Chelicerata</taxon>
        <taxon>Arachnida</taxon>
        <taxon>Acari</taxon>
        <taxon>Parasitiformes</taxon>
        <taxon>Mesostigmata</taxon>
        <taxon>Gamasina</taxon>
        <taxon>Dermanyssoidea</taxon>
        <taxon>Laelapidae</taxon>
        <taxon>Tropilaelaps</taxon>
    </lineage>
</organism>
<gene>
    <name evidence="14" type="ORF">BIW11_04672</name>
</gene>
<evidence type="ECO:0000256" key="12">
    <source>
        <dbReference type="RuleBase" id="RU000679"/>
    </source>
</evidence>
<evidence type="ECO:0000256" key="7">
    <source>
        <dbReference type="ARBA" id="ARBA00023053"/>
    </source>
</evidence>
<dbReference type="Proteomes" id="UP000192247">
    <property type="component" value="Unassembled WGS sequence"/>
</dbReference>
<dbReference type="Pfam" id="PF00858">
    <property type="entry name" value="ASC"/>
    <property type="match status" value="1"/>
</dbReference>
<dbReference type="InterPro" id="IPR001873">
    <property type="entry name" value="ENaC"/>
</dbReference>